<dbReference type="GO" id="GO:0003677">
    <property type="term" value="F:DNA binding"/>
    <property type="evidence" value="ECO:0007669"/>
    <property type="project" value="InterPro"/>
</dbReference>
<dbReference type="EMBL" id="SOCP01000006">
    <property type="protein sequence ID" value="TDV51052.1"/>
    <property type="molecule type" value="Genomic_DNA"/>
</dbReference>
<comment type="caution">
    <text evidence="2">The sequence shown here is derived from an EMBL/GenBank/DDBJ whole genome shotgun (WGS) entry which is preliminary data.</text>
</comment>
<dbReference type="InterPro" id="IPR001387">
    <property type="entry name" value="Cro/C1-type_HTH"/>
</dbReference>
<name>A0A4R7VNE0_9PSEU</name>
<evidence type="ECO:0000313" key="3">
    <source>
        <dbReference type="Proteomes" id="UP000294927"/>
    </source>
</evidence>
<dbReference type="AlphaFoldDB" id="A0A4R7VNE0"/>
<gene>
    <name evidence="2" type="ORF">CLV71_106403</name>
</gene>
<dbReference type="Proteomes" id="UP000294927">
    <property type="component" value="Unassembled WGS sequence"/>
</dbReference>
<sequence length="414" mass="45169">MEPTFGELLRRYRLDAGISLGELARRINYSKAHVSKIENGHKRANAMFAKQCDRALGTDGRLAAVVPPRTRAASAPEPPDDVWVIELDQGSLRFTELPRRQVLAGAGALLGFAGTRNTRPVIDPVTFSALRTSFDQFRTLGTMTSPSVVLAQVIAHVHTLRTLAAENPEPMRTDLMLLASRVAEYAGWMSQEAGDDSGATRWTDWSARLAGDLDPHLASFALFRHAEIALYRNDAHQTVELARRAQEDTTADPRILGLAARCEAQGHALAGDVRGFEEALDRAATLLALPQHTSGPVLGSASVANQIALARAWALYELGRPGDAAALLDQQMAGIPETARRARARFGVRRALAHAQHGDVDQACVATREVMSDIAQVDSATVRIDLRELSRTLGRWHSHRPAGELRQELVSMLR</sequence>
<evidence type="ECO:0000259" key="1">
    <source>
        <dbReference type="PROSITE" id="PS50943"/>
    </source>
</evidence>
<reference evidence="2 3" key="1">
    <citation type="submission" date="2019-03" db="EMBL/GenBank/DDBJ databases">
        <title>Genomic Encyclopedia of Archaeal and Bacterial Type Strains, Phase II (KMG-II): from individual species to whole genera.</title>
        <authorList>
            <person name="Goeker M."/>
        </authorList>
    </citation>
    <scope>NUCLEOTIDE SEQUENCE [LARGE SCALE GENOMIC DNA]</scope>
    <source>
        <strain evidence="2 3">DSM 45499</strain>
    </source>
</reference>
<dbReference type="PROSITE" id="PS50943">
    <property type="entry name" value="HTH_CROC1"/>
    <property type="match status" value="1"/>
</dbReference>
<dbReference type="CDD" id="cd00093">
    <property type="entry name" value="HTH_XRE"/>
    <property type="match status" value="1"/>
</dbReference>
<organism evidence="2 3">
    <name type="scientific">Actinophytocola oryzae</name>
    <dbReference type="NCBI Taxonomy" id="502181"/>
    <lineage>
        <taxon>Bacteria</taxon>
        <taxon>Bacillati</taxon>
        <taxon>Actinomycetota</taxon>
        <taxon>Actinomycetes</taxon>
        <taxon>Pseudonocardiales</taxon>
        <taxon>Pseudonocardiaceae</taxon>
    </lineage>
</organism>
<dbReference type="InterPro" id="IPR011990">
    <property type="entry name" value="TPR-like_helical_dom_sf"/>
</dbReference>
<dbReference type="Gene3D" id="1.10.260.40">
    <property type="entry name" value="lambda repressor-like DNA-binding domains"/>
    <property type="match status" value="1"/>
</dbReference>
<proteinExistence type="predicted"/>
<keyword evidence="3" id="KW-1185">Reference proteome</keyword>
<dbReference type="SMART" id="SM00530">
    <property type="entry name" value="HTH_XRE"/>
    <property type="match status" value="1"/>
</dbReference>
<protein>
    <submittedName>
        <fullName evidence="2">Helix-turn-helix protein</fullName>
    </submittedName>
</protein>
<dbReference type="Gene3D" id="1.25.40.10">
    <property type="entry name" value="Tetratricopeptide repeat domain"/>
    <property type="match status" value="1"/>
</dbReference>
<dbReference type="SUPFAM" id="SSF47413">
    <property type="entry name" value="lambda repressor-like DNA-binding domains"/>
    <property type="match status" value="1"/>
</dbReference>
<evidence type="ECO:0000313" key="2">
    <source>
        <dbReference type="EMBL" id="TDV51052.1"/>
    </source>
</evidence>
<dbReference type="RefSeq" id="WP_133904250.1">
    <property type="nucleotide sequence ID" value="NZ_SOCP01000006.1"/>
</dbReference>
<feature type="domain" description="HTH cro/C1-type" evidence="1">
    <location>
        <begin position="9"/>
        <end position="63"/>
    </location>
</feature>
<dbReference type="OrthoDB" id="5184419at2"/>
<accession>A0A4R7VNE0</accession>
<dbReference type="Pfam" id="PF13560">
    <property type="entry name" value="HTH_31"/>
    <property type="match status" value="1"/>
</dbReference>
<dbReference type="InterPro" id="IPR010982">
    <property type="entry name" value="Lambda_DNA-bd_dom_sf"/>
</dbReference>